<dbReference type="PANTHER" id="PTHR12547:SF18">
    <property type="entry name" value="PROTEIN TIS11"/>
    <property type="match status" value="1"/>
</dbReference>
<feature type="zinc finger region" description="C3H1-type" evidence="5">
    <location>
        <begin position="48"/>
        <end position="75"/>
    </location>
</feature>
<evidence type="ECO:0000256" key="3">
    <source>
        <dbReference type="ARBA" id="ARBA00022771"/>
    </source>
</evidence>
<evidence type="ECO:0000256" key="1">
    <source>
        <dbReference type="ARBA" id="ARBA00022723"/>
    </source>
</evidence>
<dbReference type="Pfam" id="PF00642">
    <property type="entry name" value="zf-CCCH"/>
    <property type="match status" value="2"/>
</dbReference>
<evidence type="ECO:0000256" key="6">
    <source>
        <dbReference type="SAM" id="MobiDB-lite"/>
    </source>
</evidence>
<dbReference type="InterPro" id="IPR036855">
    <property type="entry name" value="Znf_CCCH_sf"/>
</dbReference>
<dbReference type="PROSITE" id="PS50103">
    <property type="entry name" value="ZF_C3H1"/>
    <property type="match status" value="2"/>
</dbReference>
<dbReference type="AlphaFoldDB" id="A0A812NWV8"/>
<evidence type="ECO:0000256" key="5">
    <source>
        <dbReference type="PROSITE-ProRule" id="PRU00723"/>
    </source>
</evidence>
<sequence>MPSEYTPEVVQSLKNTRMCKFVESGHCRRGQACNFAHSKEDLRPQPNLVSTRLCAQFSAGGCRYGRRCRFAHGQAELRQIPLPEEGRPGRSSTARSGGPQYADLLLPVTAPGYAAVAPGGAFQESPSHIQAILRQYPMPCPSASAKGAYPDSPQGTWGQAGRGMALRGLSDPEVQASWEVQTSLPCSTLASRTNTNQTDAEFNRESTSFWL</sequence>
<gene>
    <name evidence="8" type="primary">zfp36l2-A</name>
    <name evidence="8" type="ORF">SNAT2548_LOCUS16342</name>
</gene>
<reference evidence="8" key="1">
    <citation type="submission" date="2021-02" db="EMBL/GenBank/DDBJ databases">
        <authorList>
            <person name="Dougan E. K."/>
            <person name="Rhodes N."/>
            <person name="Thang M."/>
            <person name="Chan C."/>
        </authorList>
    </citation>
    <scope>NUCLEOTIDE SEQUENCE</scope>
</reference>
<evidence type="ECO:0000256" key="2">
    <source>
        <dbReference type="ARBA" id="ARBA00022737"/>
    </source>
</evidence>
<keyword evidence="2" id="KW-0677">Repeat</keyword>
<dbReference type="GO" id="GO:0008270">
    <property type="term" value="F:zinc ion binding"/>
    <property type="evidence" value="ECO:0007669"/>
    <property type="project" value="UniProtKB-KW"/>
</dbReference>
<proteinExistence type="predicted"/>
<accession>A0A812NWV8</accession>
<keyword evidence="4 5" id="KW-0862">Zinc</keyword>
<evidence type="ECO:0000259" key="7">
    <source>
        <dbReference type="PROSITE" id="PS50103"/>
    </source>
</evidence>
<dbReference type="PANTHER" id="PTHR12547">
    <property type="entry name" value="CCCH ZINC FINGER/TIS11-RELATED"/>
    <property type="match status" value="1"/>
</dbReference>
<name>A0A812NWV8_9DINO</name>
<protein>
    <submittedName>
        <fullName evidence="8">Zfp36l2-A protein</fullName>
    </submittedName>
</protein>
<feature type="region of interest" description="Disordered" evidence="6">
    <location>
        <begin position="80"/>
        <end position="99"/>
    </location>
</feature>
<evidence type="ECO:0000313" key="9">
    <source>
        <dbReference type="Proteomes" id="UP000604046"/>
    </source>
</evidence>
<feature type="domain" description="C3H1-type" evidence="7">
    <location>
        <begin position="13"/>
        <end position="40"/>
    </location>
</feature>
<keyword evidence="3 5" id="KW-0863">Zinc-finger</keyword>
<dbReference type="InterPro" id="IPR045877">
    <property type="entry name" value="ZFP36-like"/>
</dbReference>
<feature type="zinc finger region" description="C3H1-type" evidence="5">
    <location>
        <begin position="13"/>
        <end position="40"/>
    </location>
</feature>
<dbReference type="GO" id="GO:0003729">
    <property type="term" value="F:mRNA binding"/>
    <property type="evidence" value="ECO:0007669"/>
    <property type="project" value="InterPro"/>
</dbReference>
<dbReference type="OrthoDB" id="410307at2759"/>
<organism evidence="8 9">
    <name type="scientific">Symbiodinium natans</name>
    <dbReference type="NCBI Taxonomy" id="878477"/>
    <lineage>
        <taxon>Eukaryota</taxon>
        <taxon>Sar</taxon>
        <taxon>Alveolata</taxon>
        <taxon>Dinophyceae</taxon>
        <taxon>Suessiales</taxon>
        <taxon>Symbiodiniaceae</taxon>
        <taxon>Symbiodinium</taxon>
    </lineage>
</organism>
<feature type="domain" description="C3H1-type" evidence="7">
    <location>
        <begin position="48"/>
        <end position="75"/>
    </location>
</feature>
<evidence type="ECO:0000256" key="4">
    <source>
        <dbReference type="ARBA" id="ARBA00022833"/>
    </source>
</evidence>
<evidence type="ECO:0000313" key="8">
    <source>
        <dbReference type="EMBL" id="CAE7311005.1"/>
    </source>
</evidence>
<comment type="caution">
    <text evidence="8">The sequence shown here is derived from an EMBL/GenBank/DDBJ whole genome shotgun (WGS) entry which is preliminary data.</text>
</comment>
<dbReference type="SMART" id="SM00356">
    <property type="entry name" value="ZnF_C3H1"/>
    <property type="match status" value="2"/>
</dbReference>
<dbReference type="Proteomes" id="UP000604046">
    <property type="component" value="Unassembled WGS sequence"/>
</dbReference>
<dbReference type="Gene3D" id="4.10.1000.10">
    <property type="entry name" value="Zinc finger, CCCH-type"/>
    <property type="match status" value="2"/>
</dbReference>
<dbReference type="EMBL" id="CAJNDS010002079">
    <property type="protein sequence ID" value="CAE7311005.1"/>
    <property type="molecule type" value="Genomic_DNA"/>
</dbReference>
<dbReference type="InterPro" id="IPR000571">
    <property type="entry name" value="Znf_CCCH"/>
</dbReference>
<keyword evidence="9" id="KW-1185">Reference proteome</keyword>
<keyword evidence="1 5" id="KW-0479">Metal-binding</keyword>
<dbReference type="SUPFAM" id="SSF90229">
    <property type="entry name" value="CCCH zinc finger"/>
    <property type="match status" value="2"/>
</dbReference>